<dbReference type="Proteomes" id="UP000622638">
    <property type="component" value="Unassembled WGS sequence"/>
</dbReference>
<reference evidence="5" key="2">
    <citation type="journal article" date="2019" name="Int. J. Syst. Evol. Microbiol.">
        <title>The Global Catalogue of Microorganisms (GCM) 10K type strain sequencing project: providing services to taxonomists for standard genome sequencing and annotation.</title>
        <authorList>
            <consortium name="The Broad Institute Genomics Platform"/>
            <consortium name="The Broad Institute Genome Sequencing Center for Infectious Disease"/>
            <person name="Wu L."/>
            <person name="Ma J."/>
        </authorList>
    </citation>
    <scope>NUCLEOTIDE SEQUENCE [LARGE SCALE GENOMIC DNA]</scope>
    <source>
        <strain evidence="5">CGMCC 1.15931</strain>
    </source>
</reference>
<keyword evidence="1" id="KW-0812">Transmembrane</keyword>
<comment type="caution">
    <text evidence="3">The sequence shown here is derived from an EMBL/GenBank/DDBJ whole genome shotgun (WGS) entry which is preliminary data.</text>
</comment>
<organism evidence="3 4">
    <name type="scientific">Pseudoduganella buxea</name>
    <dbReference type="NCBI Taxonomy" id="1949069"/>
    <lineage>
        <taxon>Bacteria</taxon>
        <taxon>Pseudomonadati</taxon>
        <taxon>Pseudomonadota</taxon>
        <taxon>Betaproteobacteria</taxon>
        <taxon>Burkholderiales</taxon>
        <taxon>Oxalobacteraceae</taxon>
        <taxon>Telluria group</taxon>
        <taxon>Pseudoduganella</taxon>
    </lineage>
</organism>
<sequence>MTSIRGNQRLKELERKWWFVALIAVLTTFVTRYLLAGAGLPAAPEGFSGFAVYAFCFLGVWKMFAGLGWLVGLLCFVPAAPKG</sequence>
<reference evidence="2" key="1">
    <citation type="journal article" date="2014" name="Int. J. Syst. Evol. Microbiol.">
        <title>Complete genome of a new Firmicutes species belonging to the dominant human colonic microbiota ('Ruminococcus bicirculans') reveals two chromosomes and a selective capacity to utilize plant glucans.</title>
        <authorList>
            <consortium name="NISC Comparative Sequencing Program"/>
            <person name="Wegmann U."/>
            <person name="Louis P."/>
            <person name="Goesmann A."/>
            <person name="Henrissat B."/>
            <person name="Duncan S.H."/>
            <person name="Flint H.J."/>
        </authorList>
    </citation>
    <scope>NUCLEOTIDE SEQUENCE</scope>
    <source>
        <strain evidence="2">CGMCC 1.15931</strain>
    </source>
</reference>
<feature type="transmembrane region" description="Helical" evidence="1">
    <location>
        <begin position="50"/>
        <end position="77"/>
    </location>
</feature>
<reference evidence="3 4" key="3">
    <citation type="submission" date="2019-11" db="EMBL/GenBank/DDBJ databases">
        <title>Type strains purchased from KCTC, JCM and DSMZ.</title>
        <authorList>
            <person name="Lu H."/>
        </authorList>
    </citation>
    <scope>NUCLEOTIDE SEQUENCE [LARGE SCALE GENOMIC DNA]</scope>
    <source>
        <strain evidence="3 4">KCTC 52429</strain>
    </source>
</reference>
<accession>A0A6I3SXC1</accession>
<evidence type="ECO:0000313" key="5">
    <source>
        <dbReference type="Proteomes" id="UP000622638"/>
    </source>
</evidence>
<reference evidence="2" key="4">
    <citation type="submission" date="2024-05" db="EMBL/GenBank/DDBJ databases">
        <authorList>
            <person name="Sun Q."/>
            <person name="Zhou Y."/>
        </authorList>
    </citation>
    <scope>NUCLEOTIDE SEQUENCE</scope>
    <source>
        <strain evidence="2">CGMCC 1.15931</strain>
    </source>
</reference>
<proteinExistence type="predicted"/>
<keyword evidence="5" id="KW-1185">Reference proteome</keyword>
<evidence type="ECO:0000313" key="4">
    <source>
        <dbReference type="Proteomes" id="UP000430634"/>
    </source>
</evidence>
<protein>
    <submittedName>
        <fullName evidence="3">Uncharacterized protein</fullName>
    </submittedName>
</protein>
<dbReference type="AlphaFoldDB" id="A0A6I3SXC1"/>
<dbReference type="EMBL" id="WNKZ01000034">
    <property type="protein sequence ID" value="MTV53714.1"/>
    <property type="molecule type" value="Genomic_DNA"/>
</dbReference>
<evidence type="ECO:0000313" key="2">
    <source>
        <dbReference type="EMBL" id="GGB90456.1"/>
    </source>
</evidence>
<dbReference type="EMBL" id="BMKG01000003">
    <property type="protein sequence ID" value="GGB90456.1"/>
    <property type="molecule type" value="Genomic_DNA"/>
</dbReference>
<name>A0A6I3SXC1_9BURK</name>
<dbReference type="Proteomes" id="UP000430634">
    <property type="component" value="Unassembled WGS sequence"/>
</dbReference>
<dbReference type="RefSeq" id="WP_155471021.1">
    <property type="nucleotide sequence ID" value="NZ_BMKG01000003.1"/>
</dbReference>
<evidence type="ECO:0000313" key="3">
    <source>
        <dbReference type="EMBL" id="MTV53714.1"/>
    </source>
</evidence>
<keyword evidence="1" id="KW-0472">Membrane</keyword>
<gene>
    <name evidence="2" type="ORF">GCM10011572_10630</name>
    <name evidence="3" type="ORF">GM672_13345</name>
</gene>
<keyword evidence="1" id="KW-1133">Transmembrane helix</keyword>
<evidence type="ECO:0000256" key="1">
    <source>
        <dbReference type="SAM" id="Phobius"/>
    </source>
</evidence>
<feature type="transmembrane region" description="Helical" evidence="1">
    <location>
        <begin position="17"/>
        <end position="38"/>
    </location>
</feature>